<name>A0A328TW14_9GAMM</name>
<keyword evidence="2" id="KW-1185">Reference proteome</keyword>
<dbReference type="AlphaFoldDB" id="A0A328TW14"/>
<reference evidence="1" key="1">
    <citation type="submission" date="2018-04" db="EMBL/GenBank/DDBJ databases">
        <title>Genomes of the Obligate Erwinia dacicola and Facultative Enterobacter sp. OLF Endosymbionts of the Olive Fruit fly, Bactrocera oleae.</title>
        <authorList>
            <person name="Estes A.M."/>
            <person name="Hearn D.J."/>
            <person name="Agarwal S."/>
            <person name="Pierson E.A."/>
            <person name="Dunning-Hotopp J.C."/>
        </authorList>
    </citation>
    <scope>NUCLEOTIDE SEQUENCE [LARGE SCALE GENOMIC DNA]</scope>
    <source>
        <strain evidence="1">Oroville</strain>
    </source>
</reference>
<protein>
    <submittedName>
        <fullName evidence="1">TraW conjugal transfer domain protein</fullName>
    </submittedName>
</protein>
<dbReference type="EMBL" id="LJAM02000074">
    <property type="protein sequence ID" value="RAP71996.1"/>
    <property type="molecule type" value="Genomic_DNA"/>
</dbReference>
<feature type="non-terminal residue" evidence="1">
    <location>
        <position position="57"/>
    </location>
</feature>
<comment type="caution">
    <text evidence="1">The sequence shown here is derived from an EMBL/GenBank/DDBJ whole genome shotgun (WGS) entry which is preliminary data.</text>
</comment>
<evidence type="ECO:0000313" key="2">
    <source>
        <dbReference type="Proteomes" id="UP000244334"/>
    </source>
</evidence>
<gene>
    <name evidence="1" type="ORF">ACZ87_01185</name>
</gene>
<organism evidence="1 2">
    <name type="scientific">Candidatus Erwinia dacicola</name>
    <dbReference type="NCBI Taxonomy" id="252393"/>
    <lineage>
        <taxon>Bacteria</taxon>
        <taxon>Pseudomonadati</taxon>
        <taxon>Pseudomonadota</taxon>
        <taxon>Gammaproteobacteria</taxon>
        <taxon>Enterobacterales</taxon>
        <taxon>Erwiniaceae</taxon>
        <taxon>Erwinia</taxon>
    </lineage>
</organism>
<sequence>MAYPVEVTSSRPITTEVVPQLSAANSTLGTILSTNQQIGGAISSGNDKIAAMIQQST</sequence>
<dbReference type="Proteomes" id="UP000244334">
    <property type="component" value="Unassembled WGS sequence"/>
</dbReference>
<proteinExistence type="predicted"/>
<evidence type="ECO:0000313" key="1">
    <source>
        <dbReference type="EMBL" id="RAP71996.1"/>
    </source>
</evidence>
<accession>A0A328TW14</accession>